<dbReference type="Proteomes" id="UP000013126">
    <property type="component" value="Unassembled WGS sequence"/>
</dbReference>
<sequence length="210" mass="23389">MALIKCPECGKEVSDKAAACPNCGFPVCGTSECQTDFMVGISTNDSIVLYFNEKVLEIEQHGKSLVKDSFSKFRLIDVVKNSRPAFIISHNSLIKPILITKWSNAEKFSQLQAHLEKNVVKASVSSIEKKTKHQINCPKCKSINVEYMGAEVIGAKADKTKTTTSLNLNPLKPFTLFNHKEKIVKKGSAGIDFDRWRCEECGKVFTTIKK</sequence>
<evidence type="ECO:0000259" key="1">
    <source>
        <dbReference type="Pfam" id="PF13240"/>
    </source>
</evidence>
<gene>
    <name evidence="2" type="ORF">HMPREF1085_02272</name>
</gene>
<evidence type="ECO:0000313" key="3">
    <source>
        <dbReference type="Proteomes" id="UP000013126"/>
    </source>
</evidence>
<dbReference type="EMBL" id="AGYH01000005">
    <property type="protein sequence ID" value="ENZ50789.1"/>
    <property type="molecule type" value="Genomic_DNA"/>
</dbReference>
<accession>R0C0Y5</accession>
<dbReference type="GeneID" id="23113372"/>
<dbReference type="OrthoDB" id="3239970at2"/>
<feature type="domain" description="Zinc-ribbon" evidence="1">
    <location>
        <begin position="5"/>
        <end position="27"/>
    </location>
</feature>
<dbReference type="AlphaFoldDB" id="R0C0Y5"/>
<dbReference type="PATRIC" id="fig|997894.4.peg.2416"/>
<dbReference type="HOGENOM" id="CLU_1308316_0_0_9"/>
<dbReference type="InterPro" id="IPR026870">
    <property type="entry name" value="Zinc_ribbon_dom"/>
</dbReference>
<organism evidence="2 3">
    <name type="scientific">Enterocloster bolteae 90A9</name>
    <dbReference type="NCBI Taxonomy" id="997894"/>
    <lineage>
        <taxon>Bacteria</taxon>
        <taxon>Bacillati</taxon>
        <taxon>Bacillota</taxon>
        <taxon>Clostridia</taxon>
        <taxon>Lachnospirales</taxon>
        <taxon>Lachnospiraceae</taxon>
        <taxon>Enterocloster</taxon>
    </lineage>
</organism>
<name>R0C0Y5_9FIRM</name>
<keyword evidence="3" id="KW-1185">Reference proteome</keyword>
<comment type="caution">
    <text evidence="2">The sequence shown here is derived from an EMBL/GenBank/DDBJ whole genome shotgun (WGS) entry which is preliminary data.</text>
</comment>
<evidence type="ECO:0000313" key="2">
    <source>
        <dbReference type="EMBL" id="ENZ50789.1"/>
    </source>
</evidence>
<dbReference type="RefSeq" id="WP_002575516.1">
    <property type="nucleotide sequence ID" value="NZ_KB851182.1"/>
</dbReference>
<proteinExistence type="predicted"/>
<reference evidence="2 3" key="1">
    <citation type="submission" date="2013-01" db="EMBL/GenBank/DDBJ databases">
        <title>The Genome Sequence of Clostridium bolteae 90A9.</title>
        <authorList>
            <consortium name="The Broad Institute Genome Sequencing Platform"/>
            <person name="Earl A."/>
            <person name="Ward D."/>
            <person name="Feldgarden M."/>
            <person name="Gevers D."/>
            <person name="Courvalin P."/>
            <person name="Lambert T."/>
            <person name="Walker B."/>
            <person name="Young S.K."/>
            <person name="Zeng Q."/>
            <person name="Gargeya S."/>
            <person name="Fitzgerald M."/>
            <person name="Haas B."/>
            <person name="Abouelleil A."/>
            <person name="Alvarado L."/>
            <person name="Arachchi H.M."/>
            <person name="Berlin A.M."/>
            <person name="Chapman S.B."/>
            <person name="Dewar J."/>
            <person name="Goldberg J."/>
            <person name="Griggs A."/>
            <person name="Gujja S."/>
            <person name="Hansen M."/>
            <person name="Howarth C."/>
            <person name="Imamovic A."/>
            <person name="Larimer J."/>
            <person name="McCowan C."/>
            <person name="Murphy C."/>
            <person name="Neiman D."/>
            <person name="Pearson M."/>
            <person name="Priest M."/>
            <person name="Roberts A."/>
            <person name="Saif S."/>
            <person name="Shea T."/>
            <person name="Sisk P."/>
            <person name="Sykes S."/>
            <person name="Wortman J."/>
            <person name="Nusbaum C."/>
            <person name="Birren B."/>
        </authorList>
    </citation>
    <scope>NUCLEOTIDE SEQUENCE [LARGE SCALE GENOMIC DNA]</scope>
    <source>
        <strain evidence="2 3">90A9</strain>
    </source>
</reference>
<dbReference type="Pfam" id="PF13240">
    <property type="entry name" value="Zn_Ribbon_1"/>
    <property type="match status" value="1"/>
</dbReference>
<protein>
    <recommendedName>
        <fullName evidence="1">Zinc-ribbon domain-containing protein</fullName>
    </recommendedName>
</protein>